<dbReference type="RefSeq" id="WP_342759352.1">
    <property type="nucleotide sequence ID" value="NZ_CP146256.1"/>
</dbReference>
<sequence>MENKIISTGKLGFQMQVKNPFIACMHHQDAFPMGNDQMEPIVPSKEKPAGGEFDHDAPWRMYYGDTVPGFPVHPHRGFETVTVVLEGFVDHADGLGAMGRYGNGDVQWMTAGAGLQHSEMFPLLSKTQPNPMELFQIWINLPAKSKFVPPHYKMLWDEEIPVILHTDDKGGNTHIRLISGQYGQTESPEPNPDSWAGDRNNHVGIWLITMEPGAEFVIPGISSTLSRMLYYYAGNTIQIESTPLSSGYFSELAGGKSILLKNGEKTSKLLLLEGEPIQEPVAAYGPFVMNTQEEIIQAYDDYHKTQFGGWPWPQDGPVSPREKGRFALYENGREETPPQKE</sequence>
<name>A0ABZ3F2T3_9FIRM</name>
<gene>
    <name evidence="6" type="ORF">V6984_08515</name>
</gene>
<accession>A0ABZ3F2T3</accession>
<comment type="similarity">
    <text evidence="1 2">Belongs to the pirin family.</text>
</comment>
<dbReference type="Pfam" id="PF05726">
    <property type="entry name" value="Pirin_C"/>
    <property type="match status" value="1"/>
</dbReference>
<dbReference type="InterPro" id="IPR003829">
    <property type="entry name" value="Pirin_N_dom"/>
</dbReference>
<dbReference type="SUPFAM" id="SSF51182">
    <property type="entry name" value="RmlC-like cupins"/>
    <property type="match status" value="1"/>
</dbReference>
<reference evidence="6 7" key="1">
    <citation type="submission" date="2024-02" db="EMBL/GenBank/DDBJ databases">
        <title>Bacterial strain from lacustrine sediment.</title>
        <authorList>
            <person name="Petit C."/>
            <person name="Fadhlaoui K."/>
        </authorList>
    </citation>
    <scope>NUCLEOTIDE SEQUENCE [LARGE SCALE GENOMIC DNA]</scope>
    <source>
        <strain evidence="6 7">IPX-CK</strain>
    </source>
</reference>
<organism evidence="6 7">
    <name type="scientific">Kineothrix sedimenti</name>
    <dbReference type="NCBI Taxonomy" id="3123317"/>
    <lineage>
        <taxon>Bacteria</taxon>
        <taxon>Bacillati</taxon>
        <taxon>Bacillota</taxon>
        <taxon>Clostridia</taxon>
        <taxon>Lachnospirales</taxon>
        <taxon>Lachnospiraceae</taxon>
        <taxon>Kineothrix</taxon>
    </lineage>
</organism>
<dbReference type="InterPro" id="IPR012093">
    <property type="entry name" value="Pirin"/>
</dbReference>
<dbReference type="InterPro" id="IPR011051">
    <property type="entry name" value="RmlC_Cupin_sf"/>
</dbReference>
<evidence type="ECO:0000256" key="3">
    <source>
        <dbReference type="SAM" id="MobiDB-lite"/>
    </source>
</evidence>
<evidence type="ECO:0000313" key="7">
    <source>
        <dbReference type="Proteomes" id="UP001451571"/>
    </source>
</evidence>
<evidence type="ECO:0000256" key="2">
    <source>
        <dbReference type="RuleBase" id="RU003457"/>
    </source>
</evidence>
<evidence type="ECO:0000313" key="6">
    <source>
        <dbReference type="EMBL" id="XAH75779.1"/>
    </source>
</evidence>
<protein>
    <submittedName>
        <fullName evidence="6">Pirin family protein</fullName>
    </submittedName>
</protein>
<evidence type="ECO:0000259" key="5">
    <source>
        <dbReference type="Pfam" id="PF05726"/>
    </source>
</evidence>
<proteinExistence type="inferred from homology"/>
<dbReference type="EMBL" id="CP146256">
    <property type="protein sequence ID" value="XAH75779.1"/>
    <property type="molecule type" value="Genomic_DNA"/>
</dbReference>
<dbReference type="InterPro" id="IPR014710">
    <property type="entry name" value="RmlC-like_jellyroll"/>
</dbReference>
<dbReference type="InterPro" id="IPR008778">
    <property type="entry name" value="Pirin_C_dom"/>
</dbReference>
<dbReference type="PANTHER" id="PTHR13903:SF8">
    <property type="entry name" value="PIRIN"/>
    <property type="match status" value="1"/>
</dbReference>
<dbReference type="Gene3D" id="2.60.120.10">
    <property type="entry name" value="Jelly Rolls"/>
    <property type="match status" value="2"/>
</dbReference>
<evidence type="ECO:0000259" key="4">
    <source>
        <dbReference type="Pfam" id="PF02678"/>
    </source>
</evidence>
<dbReference type="CDD" id="cd02247">
    <property type="entry name" value="cupin_pirin_C"/>
    <property type="match status" value="1"/>
</dbReference>
<dbReference type="CDD" id="cd02909">
    <property type="entry name" value="cupin_pirin_N"/>
    <property type="match status" value="1"/>
</dbReference>
<feature type="domain" description="Pirin N-terminal" evidence="4">
    <location>
        <begin position="57"/>
        <end position="139"/>
    </location>
</feature>
<feature type="region of interest" description="Disordered" evidence="3">
    <location>
        <begin position="310"/>
        <end position="341"/>
    </location>
</feature>
<dbReference type="PANTHER" id="PTHR13903">
    <property type="entry name" value="PIRIN-RELATED"/>
    <property type="match status" value="1"/>
</dbReference>
<dbReference type="Pfam" id="PF02678">
    <property type="entry name" value="Pirin"/>
    <property type="match status" value="1"/>
</dbReference>
<keyword evidence="7" id="KW-1185">Reference proteome</keyword>
<dbReference type="Proteomes" id="UP001451571">
    <property type="component" value="Chromosome"/>
</dbReference>
<feature type="domain" description="Pirin C-terminal" evidence="5">
    <location>
        <begin position="207"/>
        <end position="308"/>
    </location>
</feature>
<evidence type="ECO:0000256" key="1">
    <source>
        <dbReference type="ARBA" id="ARBA00008416"/>
    </source>
</evidence>
<feature type="compositionally biased region" description="Basic and acidic residues" evidence="3">
    <location>
        <begin position="320"/>
        <end position="341"/>
    </location>
</feature>